<organism evidence="2 3">
    <name type="scientific">Sphingomonas trueperi</name>
    <dbReference type="NCBI Taxonomy" id="53317"/>
    <lineage>
        <taxon>Bacteria</taxon>
        <taxon>Pseudomonadati</taxon>
        <taxon>Pseudomonadota</taxon>
        <taxon>Alphaproteobacteria</taxon>
        <taxon>Sphingomonadales</taxon>
        <taxon>Sphingomonadaceae</taxon>
        <taxon>Sphingomonas</taxon>
    </lineage>
</organism>
<comment type="caution">
    <text evidence="2">The sequence shown here is derived from an EMBL/GenBank/DDBJ whole genome shotgun (WGS) entry which is preliminary data.</text>
</comment>
<dbReference type="Gene3D" id="3.20.20.450">
    <property type="entry name" value="EAL domain"/>
    <property type="match status" value="1"/>
</dbReference>
<dbReference type="SUPFAM" id="SSF141868">
    <property type="entry name" value="EAL domain-like"/>
    <property type="match status" value="1"/>
</dbReference>
<dbReference type="InterPro" id="IPR050706">
    <property type="entry name" value="Cyclic-di-GMP_PDE-like"/>
</dbReference>
<sequence>MATTMDLRIDLQPITAQGSTEPFAWHAGIQARAQAFHTVDAILLREDRAELEGIRLDRALAAAAAAGLADAGTLLAVPVQVRAGAPDRLLGHLFRAALRHRFPLDQIVVEISADESTDRDAAAAMIHACTDRGMMIGLSDFAAGPLALGLLAHCSPRLIRLAPALVHHLEAAPARARLVEGVLRLAGGMGVTVIAPVPTAEAGQRAAAAAGLRHFQGTPNSAPHVRRYTRPVRRWGAPIAATRLAA</sequence>
<dbReference type="InterPro" id="IPR001633">
    <property type="entry name" value="EAL_dom"/>
</dbReference>
<accession>A0A7X5XZI7</accession>
<dbReference type="AlphaFoldDB" id="A0A7X5XZI7"/>
<dbReference type="RefSeq" id="WP_125977193.1">
    <property type="nucleotide sequence ID" value="NZ_BAAADY010000003.1"/>
</dbReference>
<evidence type="ECO:0000259" key="1">
    <source>
        <dbReference type="PROSITE" id="PS50883"/>
    </source>
</evidence>
<proteinExistence type="predicted"/>
<dbReference type="PANTHER" id="PTHR33121">
    <property type="entry name" value="CYCLIC DI-GMP PHOSPHODIESTERASE PDEF"/>
    <property type="match status" value="1"/>
</dbReference>
<name>A0A7X5XZI7_9SPHN</name>
<dbReference type="Proteomes" id="UP000531251">
    <property type="component" value="Unassembled WGS sequence"/>
</dbReference>
<feature type="domain" description="EAL" evidence="1">
    <location>
        <begin position="1"/>
        <end position="237"/>
    </location>
</feature>
<evidence type="ECO:0000313" key="3">
    <source>
        <dbReference type="Proteomes" id="UP000531251"/>
    </source>
</evidence>
<protein>
    <submittedName>
        <fullName evidence="2">EAL domain-containing protein (Putative c-di-GMP-specific phosphodiesterase class I)</fullName>
    </submittedName>
</protein>
<gene>
    <name evidence="2" type="ORF">GGR89_002604</name>
</gene>
<dbReference type="Pfam" id="PF00563">
    <property type="entry name" value="EAL"/>
    <property type="match status" value="1"/>
</dbReference>
<evidence type="ECO:0000313" key="2">
    <source>
        <dbReference type="EMBL" id="NJB98273.1"/>
    </source>
</evidence>
<dbReference type="PROSITE" id="PS50883">
    <property type="entry name" value="EAL"/>
    <property type="match status" value="1"/>
</dbReference>
<dbReference type="PANTHER" id="PTHR33121:SF70">
    <property type="entry name" value="SIGNALING PROTEIN YKOW"/>
    <property type="match status" value="1"/>
</dbReference>
<dbReference type="SMART" id="SM00052">
    <property type="entry name" value="EAL"/>
    <property type="match status" value="1"/>
</dbReference>
<dbReference type="EMBL" id="JAATJB010000007">
    <property type="protein sequence ID" value="NJB98273.1"/>
    <property type="molecule type" value="Genomic_DNA"/>
</dbReference>
<dbReference type="GO" id="GO:0071111">
    <property type="term" value="F:cyclic-guanylate-specific phosphodiesterase activity"/>
    <property type="evidence" value="ECO:0007669"/>
    <property type="project" value="InterPro"/>
</dbReference>
<dbReference type="InterPro" id="IPR035919">
    <property type="entry name" value="EAL_sf"/>
</dbReference>
<reference evidence="2 3" key="1">
    <citation type="submission" date="2020-03" db="EMBL/GenBank/DDBJ databases">
        <title>Genomic Encyclopedia of Type Strains, Phase IV (KMG-IV): sequencing the most valuable type-strain genomes for metagenomic binning, comparative biology and taxonomic classification.</title>
        <authorList>
            <person name="Goeker M."/>
        </authorList>
    </citation>
    <scope>NUCLEOTIDE SEQUENCE [LARGE SCALE GENOMIC DNA]</scope>
    <source>
        <strain evidence="2 3">DSM 7225</strain>
    </source>
</reference>
<keyword evidence="3" id="KW-1185">Reference proteome</keyword>